<reference evidence="1 2" key="1">
    <citation type="submission" date="2019-09" db="EMBL/GenBank/DDBJ databases">
        <authorList>
            <person name="Ou C."/>
        </authorList>
    </citation>
    <scope>NUCLEOTIDE SEQUENCE [LARGE SCALE GENOMIC DNA]</scope>
    <source>
        <strain evidence="1">S2</strain>
        <tissue evidence="1">Leaf</tissue>
    </source>
</reference>
<dbReference type="Proteomes" id="UP000327157">
    <property type="component" value="Chromosome 13"/>
</dbReference>
<dbReference type="EMBL" id="SMOL01000753">
    <property type="protein sequence ID" value="KAB2600011.1"/>
    <property type="molecule type" value="Genomic_DNA"/>
</dbReference>
<comment type="caution">
    <text evidence="1">The sequence shown here is derived from an EMBL/GenBank/DDBJ whole genome shotgun (WGS) entry which is preliminary data.</text>
</comment>
<dbReference type="OrthoDB" id="44015at2759"/>
<name>A0A5N5FDS7_9ROSA</name>
<organism evidence="1 2">
    <name type="scientific">Pyrus ussuriensis x Pyrus communis</name>
    <dbReference type="NCBI Taxonomy" id="2448454"/>
    <lineage>
        <taxon>Eukaryota</taxon>
        <taxon>Viridiplantae</taxon>
        <taxon>Streptophyta</taxon>
        <taxon>Embryophyta</taxon>
        <taxon>Tracheophyta</taxon>
        <taxon>Spermatophyta</taxon>
        <taxon>Magnoliopsida</taxon>
        <taxon>eudicotyledons</taxon>
        <taxon>Gunneridae</taxon>
        <taxon>Pentapetalae</taxon>
        <taxon>rosids</taxon>
        <taxon>fabids</taxon>
        <taxon>Rosales</taxon>
        <taxon>Rosaceae</taxon>
        <taxon>Amygdaloideae</taxon>
        <taxon>Maleae</taxon>
        <taxon>Pyrus</taxon>
    </lineage>
</organism>
<accession>A0A5N5FDS7</accession>
<evidence type="ECO:0000313" key="1">
    <source>
        <dbReference type="EMBL" id="KAB2600011.1"/>
    </source>
</evidence>
<reference evidence="2" key="2">
    <citation type="submission" date="2019-10" db="EMBL/GenBank/DDBJ databases">
        <title>A de novo genome assembly of a pear dwarfing rootstock.</title>
        <authorList>
            <person name="Wang F."/>
            <person name="Wang J."/>
            <person name="Li S."/>
            <person name="Zhang Y."/>
            <person name="Fang M."/>
            <person name="Ma L."/>
            <person name="Zhao Y."/>
            <person name="Jiang S."/>
        </authorList>
    </citation>
    <scope>NUCLEOTIDE SEQUENCE [LARGE SCALE GENOMIC DNA]</scope>
</reference>
<keyword evidence="2" id="KW-1185">Reference proteome</keyword>
<gene>
    <name evidence="1" type="ORF">D8674_010282</name>
</gene>
<protein>
    <submittedName>
        <fullName evidence="1">Clathrin assembly protein</fullName>
    </submittedName>
</protein>
<dbReference type="AlphaFoldDB" id="A0A5N5FDS7"/>
<evidence type="ECO:0000313" key="2">
    <source>
        <dbReference type="Proteomes" id="UP000327157"/>
    </source>
</evidence>
<sequence length="63" mass="7256">MLQEDESASEKHIREILMLALSLYHRLLNDNDPVFGDKISHATRRSPEPIKFPIPSPYQIPSL</sequence>
<proteinExistence type="predicted"/>
<reference evidence="1 2" key="3">
    <citation type="submission" date="2019-11" db="EMBL/GenBank/DDBJ databases">
        <title>A de novo genome assembly of a pear dwarfing rootstock.</title>
        <authorList>
            <person name="Wang F."/>
            <person name="Wang J."/>
            <person name="Li S."/>
            <person name="Zhang Y."/>
            <person name="Fang M."/>
            <person name="Ma L."/>
            <person name="Zhao Y."/>
            <person name="Jiang S."/>
        </authorList>
    </citation>
    <scope>NUCLEOTIDE SEQUENCE [LARGE SCALE GENOMIC DNA]</scope>
    <source>
        <strain evidence="1">S2</strain>
        <tissue evidence="1">Leaf</tissue>
    </source>
</reference>